<dbReference type="CDD" id="cd02440">
    <property type="entry name" value="AdoMet_MTases"/>
    <property type="match status" value="1"/>
</dbReference>
<evidence type="ECO:0000259" key="1">
    <source>
        <dbReference type="Pfam" id="PF08241"/>
    </source>
</evidence>
<gene>
    <name evidence="2" type="ORF">KHA94_07935</name>
</gene>
<keyword evidence="2" id="KW-0808">Transferase</keyword>
<dbReference type="Gene3D" id="3.40.50.150">
    <property type="entry name" value="Vaccinia Virus protein VP39"/>
    <property type="match status" value="1"/>
</dbReference>
<evidence type="ECO:0000313" key="3">
    <source>
        <dbReference type="Proteomes" id="UP000681027"/>
    </source>
</evidence>
<protein>
    <submittedName>
        <fullName evidence="2">Class I SAM-dependent methyltransferase</fullName>
    </submittedName>
</protein>
<sequence>MNNKWNKLIYKFWAPIYDRFFNSRGFLQARKLTFEGVKFESGCKILFVGIGTGADLELINDSELDITAIDFSPDMLEKAKAKFNTSSIRFMEMDAQEMSFDNNSFDMVIGSLILSVVPDAEKCFQEMVRVLNPGGKIIIFDKFDSSGDRLSLPKKLVRPLIKVLGTDIGLSFEEIFIKHKEKLSIEEDKPVMLNGMYRKIVVNKLS</sequence>
<dbReference type="InterPro" id="IPR029063">
    <property type="entry name" value="SAM-dependent_MTases_sf"/>
</dbReference>
<reference evidence="2 3" key="1">
    <citation type="submission" date="2021-05" db="EMBL/GenBank/DDBJ databases">
        <title>Novel Bacillus species.</title>
        <authorList>
            <person name="Liu G."/>
        </authorList>
    </citation>
    <scope>NUCLEOTIDE SEQUENCE [LARGE SCALE GENOMIC DNA]</scope>
    <source>
        <strain evidence="2 3">FJAT-49705</strain>
    </source>
</reference>
<feature type="domain" description="Methyltransferase type 11" evidence="1">
    <location>
        <begin position="48"/>
        <end position="139"/>
    </location>
</feature>
<dbReference type="Pfam" id="PF08241">
    <property type="entry name" value="Methyltransf_11"/>
    <property type="match status" value="1"/>
</dbReference>
<proteinExistence type="predicted"/>
<organism evidence="2 3">
    <name type="scientific">Cytobacillus citreus</name>
    <dbReference type="NCBI Taxonomy" id="2833586"/>
    <lineage>
        <taxon>Bacteria</taxon>
        <taxon>Bacillati</taxon>
        <taxon>Bacillota</taxon>
        <taxon>Bacilli</taxon>
        <taxon>Bacillales</taxon>
        <taxon>Bacillaceae</taxon>
        <taxon>Cytobacillus</taxon>
    </lineage>
</organism>
<dbReference type="PANTHER" id="PTHR43591">
    <property type="entry name" value="METHYLTRANSFERASE"/>
    <property type="match status" value="1"/>
</dbReference>
<dbReference type="EMBL" id="JAGYPM010000002">
    <property type="protein sequence ID" value="MBS4190133.1"/>
    <property type="molecule type" value="Genomic_DNA"/>
</dbReference>
<keyword evidence="3" id="KW-1185">Reference proteome</keyword>
<dbReference type="SUPFAM" id="SSF53335">
    <property type="entry name" value="S-adenosyl-L-methionine-dependent methyltransferases"/>
    <property type="match status" value="1"/>
</dbReference>
<evidence type="ECO:0000313" key="2">
    <source>
        <dbReference type="EMBL" id="MBS4190133.1"/>
    </source>
</evidence>
<name>A0ABS5NRP8_9BACI</name>
<dbReference type="Proteomes" id="UP000681027">
    <property type="component" value="Unassembled WGS sequence"/>
</dbReference>
<dbReference type="InterPro" id="IPR013216">
    <property type="entry name" value="Methyltransf_11"/>
</dbReference>
<keyword evidence="2" id="KW-0489">Methyltransferase</keyword>
<accession>A0ABS5NRP8</accession>
<dbReference type="GO" id="GO:0008168">
    <property type="term" value="F:methyltransferase activity"/>
    <property type="evidence" value="ECO:0007669"/>
    <property type="project" value="UniProtKB-KW"/>
</dbReference>
<comment type="caution">
    <text evidence="2">The sequence shown here is derived from an EMBL/GenBank/DDBJ whole genome shotgun (WGS) entry which is preliminary data.</text>
</comment>
<dbReference type="RefSeq" id="WP_213101604.1">
    <property type="nucleotide sequence ID" value="NZ_JAGYPM010000002.1"/>
</dbReference>
<dbReference type="GO" id="GO:0032259">
    <property type="term" value="P:methylation"/>
    <property type="evidence" value="ECO:0007669"/>
    <property type="project" value="UniProtKB-KW"/>
</dbReference>